<dbReference type="SMART" id="SM00220">
    <property type="entry name" value="S_TKc"/>
    <property type="match status" value="1"/>
</dbReference>
<evidence type="ECO:0008006" key="9">
    <source>
        <dbReference type="Google" id="ProtNLM"/>
    </source>
</evidence>
<dbReference type="GO" id="GO:0005524">
    <property type="term" value="F:ATP binding"/>
    <property type="evidence" value="ECO:0007669"/>
    <property type="project" value="UniProtKB-UniRule"/>
</dbReference>
<name>A0AB34ILG7_PRYPA</name>
<evidence type="ECO:0000259" key="6">
    <source>
        <dbReference type="PROSITE" id="PS50290"/>
    </source>
</evidence>
<keyword evidence="1 3" id="KW-0547">Nucleotide-binding</keyword>
<gene>
    <name evidence="7" type="ORF">AB1Y20_012850</name>
</gene>
<dbReference type="Gene3D" id="3.30.1010.10">
    <property type="entry name" value="Phosphatidylinositol 3-kinase Catalytic Subunit, Chain A, domain 4"/>
    <property type="match status" value="1"/>
</dbReference>
<evidence type="ECO:0000256" key="1">
    <source>
        <dbReference type="ARBA" id="ARBA00022741"/>
    </source>
</evidence>
<dbReference type="PROSITE" id="PS50011">
    <property type="entry name" value="PROTEIN_KINASE_DOM"/>
    <property type="match status" value="1"/>
</dbReference>
<feature type="domain" description="Protein kinase" evidence="5">
    <location>
        <begin position="575"/>
        <end position="942"/>
    </location>
</feature>
<organism evidence="7 8">
    <name type="scientific">Prymnesium parvum</name>
    <name type="common">Toxic golden alga</name>
    <dbReference type="NCBI Taxonomy" id="97485"/>
    <lineage>
        <taxon>Eukaryota</taxon>
        <taxon>Haptista</taxon>
        <taxon>Haptophyta</taxon>
        <taxon>Prymnesiophyceae</taxon>
        <taxon>Prymnesiales</taxon>
        <taxon>Prymnesiaceae</taxon>
        <taxon>Prymnesium</taxon>
    </lineage>
</organism>
<keyword evidence="2 3" id="KW-0067">ATP-binding</keyword>
<dbReference type="PROSITE" id="PS50290">
    <property type="entry name" value="PI3_4_KINASE_3"/>
    <property type="match status" value="1"/>
</dbReference>
<dbReference type="PROSITE" id="PS00108">
    <property type="entry name" value="PROTEIN_KINASE_ST"/>
    <property type="match status" value="1"/>
</dbReference>
<protein>
    <recommendedName>
        <fullName evidence="9">Protein kinase domain-containing protein</fullName>
    </recommendedName>
</protein>
<keyword evidence="4" id="KW-1133">Transmembrane helix</keyword>
<dbReference type="Pfam" id="PF00069">
    <property type="entry name" value="Pkinase"/>
    <property type="match status" value="1"/>
</dbReference>
<dbReference type="PANTHER" id="PTHR27001:SF931">
    <property type="entry name" value="OS11G0664100 PROTEIN"/>
    <property type="match status" value="1"/>
</dbReference>
<comment type="caution">
    <text evidence="7">The sequence shown here is derived from an EMBL/GenBank/DDBJ whole genome shotgun (WGS) entry which is preliminary data.</text>
</comment>
<feature type="transmembrane region" description="Helical" evidence="4">
    <location>
        <begin position="483"/>
        <end position="508"/>
    </location>
</feature>
<evidence type="ECO:0000256" key="2">
    <source>
        <dbReference type="ARBA" id="ARBA00022840"/>
    </source>
</evidence>
<dbReference type="Gene3D" id="1.10.1070.11">
    <property type="entry name" value="Phosphatidylinositol 3-/4-kinase, catalytic domain"/>
    <property type="match status" value="1"/>
</dbReference>
<evidence type="ECO:0000313" key="7">
    <source>
        <dbReference type="EMBL" id="KAL1500181.1"/>
    </source>
</evidence>
<proteinExistence type="predicted"/>
<dbReference type="InterPro" id="IPR017441">
    <property type="entry name" value="Protein_kinase_ATP_BS"/>
</dbReference>
<dbReference type="InterPro" id="IPR000403">
    <property type="entry name" value="PI3/4_kinase_cat_dom"/>
</dbReference>
<evidence type="ECO:0000256" key="3">
    <source>
        <dbReference type="PROSITE-ProRule" id="PRU10141"/>
    </source>
</evidence>
<evidence type="ECO:0000259" key="5">
    <source>
        <dbReference type="PROSITE" id="PS50011"/>
    </source>
</evidence>
<dbReference type="EMBL" id="JBGBPQ010000024">
    <property type="protein sequence ID" value="KAL1500181.1"/>
    <property type="molecule type" value="Genomic_DNA"/>
</dbReference>
<accession>A0AB34ILG7</accession>
<evidence type="ECO:0000313" key="8">
    <source>
        <dbReference type="Proteomes" id="UP001515480"/>
    </source>
</evidence>
<dbReference type="InterPro" id="IPR036940">
    <property type="entry name" value="PI3/4_kinase_cat_sf"/>
</dbReference>
<feature type="domain" description="PI3K/PI4K catalytic" evidence="6">
    <location>
        <begin position="1091"/>
        <end position="1348"/>
    </location>
</feature>
<dbReference type="SUPFAM" id="SSF56112">
    <property type="entry name" value="Protein kinase-like (PK-like)"/>
    <property type="match status" value="2"/>
</dbReference>
<dbReference type="PROSITE" id="PS00107">
    <property type="entry name" value="PROTEIN_KINASE_ATP"/>
    <property type="match status" value="1"/>
</dbReference>
<keyword evidence="8" id="KW-1185">Reference proteome</keyword>
<keyword evidence="4" id="KW-0472">Membrane</keyword>
<dbReference type="GO" id="GO:0004672">
    <property type="term" value="F:protein kinase activity"/>
    <property type="evidence" value="ECO:0007669"/>
    <property type="project" value="InterPro"/>
</dbReference>
<feature type="binding site" evidence="3">
    <location>
        <position position="613"/>
    </location>
    <ligand>
        <name>ATP</name>
        <dbReference type="ChEBI" id="CHEBI:30616"/>
    </ligand>
</feature>
<dbReference type="InterPro" id="IPR000719">
    <property type="entry name" value="Prot_kinase_dom"/>
</dbReference>
<dbReference type="GO" id="GO:0005886">
    <property type="term" value="C:plasma membrane"/>
    <property type="evidence" value="ECO:0007669"/>
    <property type="project" value="TreeGrafter"/>
</dbReference>
<sequence>MLKTPRAQTHTHLANEVLELAVAADTEYLAVGKWFNQLTYSEVLTDFSLIDCVPPVSNSVFRSIVIFKRRAGSSWEEFQRRGNRFSSDYVTIVEHVRQKDATEARGVVNPMAEETLSHVHELVEGSGEVHTSDILRASLVLRKGFVPEGEPAAAHEAERPQPTGKKDIEEMFRMCSTEETLDKALQIAISILKRCQEEASADDLMNWLSGYFTEYPPTDDQVEYVRSMCAHAKLHGQFGIEEYAASTFLMAMFIAQVEHMKKARNTLTARLLHMPVCNLAEVAMSIHQLVVTTLPDLLTEMEAIRTLAVHTIASHGAAKASVSGIKGVSALLSGVGAALVLVLPPVGASLLASSVIASLAAAMVKGKLSASDKKTMELWCASLKKKEEHFQLDFKKIIAHLGMNLETQKVEDGLQTVSPHNVAAAKNEELKNVFSAAMGGLTPDGAALIGHMGTSHLVTAEMVSKTTSGVLGAMTLGAISERISFLGAGAGGAAAVAGAAIAGVGGFISIADFAAHVWTTEPTHAKYKEFLAKLEVVIDTCSKLKDLLKHWRQLPELMCITEVPYAEIFDEQGMVRNVELIGEGGFSYVYRVRSAPSLGDTASAGREGCWAIKVPKKEGRNNNIAEARAISHNELQIAFALGLHENIMECTGYVVCPDIASLCVLMPEACGSLHGALFPEHPTLDQLKPHERLRLLCGACRGLAYLHENNVIHRDVKPANILIGAKMTAKLTDFQGSRHLPEHSTGTQTRTVYTVHCLSSGGYTDPRSVCAGDVSKRVDGYAFGVTTLVTFCGIDAMLYSQGEKKTLASECGLFASHNTTRYNNAMLRIPHEPERWDKVAGRRVPDWCGFDETDACPWPATARTLVAETVFGLTAVESNAVRITIPQAQTMLEQALMYAHQAHSEMLHEVVNQLAEAPQGENETSRLARLRSNVNSILEAFFWPHDIANACAAACAAFTVGSDKRGSACELELAMYVQEVLVVGLQSALDNRAGVMSVVDKLDAVFSLSQPIELHERVIPDQVSLWRDFTRNFQVQLVRWLVLQVCEMPGLLRDAVEVLADKYATIESTDCQPDGQPVYLQMMLEEHAERSIEVLRRMKSKTRPLVLRVRWPAESHEPKTKDFIYKQGDDLYKDLGMLLLLREMNAIWSANELTFFCKTYDIYPQGSMEKGGIIEMLPNCISLSHPEIGNTKYSKTLHDSFVGAIVGGFILAILHRRSDNMVLVQQEDGSCAICHIDFSHLAGKETSPFDAGPFPIPMWFKDAASSAKKWTRFLDDCEAAYVCLQGKCEQLCHVAMVLTNLLASIDLAEHMRKKFVGITREHIRQLAHAGPDNYNYFIKSTHRRWKLQ</sequence>
<keyword evidence="4" id="KW-0812">Transmembrane</keyword>
<dbReference type="InterPro" id="IPR011009">
    <property type="entry name" value="Kinase-like_dom_sf"/>
</dbReference>
<reference evidence="7 8" key="1">
    <citation type="journal article" date="2024" name="Science">
        <title>Giant polyketide synthase enzymes in the biosynthesis of giant marine polyether toxins.</title>
        <authorList>
            <person name="Fallon T.R."/>
            <person name="Shende V.V."/>
            <person name="Wierzbicki I.H."/>
            <person name="Pendleton A.L."/>
            <person name="Watervoot N.F."/>
            <person name="Auber R.P."/>
            <person name="Gonzalez D.J."/>
            <person name="Wisecaver J.H."/>
            <person name="Moore B.S."/>
        </authorList>
    </citation>
    <scope>NUCLEOTIDE SEQUENCE [LARGE SCALE GENOMIC DNA]</scope>
    <source>
        <strain evidence="7 8">12B1</strain>
    </source>
</reference>
<feature type="transmembrane region" description="Helical" evidence="4">
    <location>
        <begin position="331"/>
        <end position="364"/>
    </location>
</feature>
<dbReference type="InterPro" id="IPR008271">
    <property type="entry name" value="Ser/Thr_kinase_AS"/>
</dbReference>
<evidence type="ECO:0000256" key="4">
    <source>
        <dbReference type="SAM" id="Phobius"/>
    </source>
</evidence>
<dbReference type="PANTHER" id="PTHR27001">
    <property type="entry name" value="OS01G0253100 PROTEIN"/>
    <property type="match status" value="1"/>
</dbReference>
<dbReference type="Gene3D" id="1.10.510.10">
    <property type="entry name" value="Transferase(Phosphotransferase) domain 1"/>
    <property type="match status" value="1"/>
</dbReference>
<dbReference type="Proteomes" id="UP001515480">
    <property type="component" value="Unassembled WGS sequence"/>
</dbReference>